<dbReference type="RefSeq" id="WP_377979575.1">
    <property type="nucleotide sequence ID" value="NZ_JBBKXX010000001.1"/>
</dbReference>
<gene>
    <name evidence="1" type="ORF">SKC37_00440</name>
</gene>
<organism evidence="1 2">
    <name type="scientific">Aquirufa esocilacus</name>
    <dbReference type="NCBI Taxonomy" id="3096513"/>
    <lineage>
        <taxon>Bacteria</taxon>
        <taxon>Pseudomonadati</taxon>
        <taxon>Bacteroidota</taxon>
        <taxon>Cytophagia</taxon>
        <taxon>Cytophagales</taxon>
        <taxon>Flectobacillaceae</taxon>
        <taxon>Aquirufa</taxon>
    </lineage>
</organism>
<protein>
    <submittedName>
        <fullName evidence="1">Uncharacterized protein</fullName>
    </submittedName>
</protein>
<dbReference type="EMBL" id="JBBKXX010000001">
    <property type="protein sequence ID" value="MFD3407108.1"/>
    <property type="molecule type" value="Genomic_DNA"/>
</dbReference>
<reference evidence="1 2" key="1">
    <citation type="submission" date="2024-03" db="EMBL/GenBank/DDBJ databases">
        <title>Aquirufa genome sequencing.</title>
        <authorList>
            <person name="Pitt A."/>
            <person name="Hahn M.W."/>
        </authorList>
    </citation>
    <scope>NUCLEOTIDE SEQUENCE [LARGE SCALE GENOMIC DNA]</scope>
    <source>
        <strain evidence="1 2">HETE-83D</strain>
    </source>
</reference>
<evidence type="ECO:0000313" key="1">
    <source>
        <dbReference type="EMBL" id="MFD3407108.1"/>
    </source>
</evidence>
<proteinExistence type="predicted"/>
<keyword evidence="2" id="KW-1185">Reference proteome</keyword>
<comment type="caution">
    <text evidence="1">The sequence shown here is derived from an EMBL/GenBank/DDBJ whole genome shotgun (WGS) entry which is preliminary data.</text>
</comment>
<accession>A0ABW6DEK5</accession>
<evidence type="ECO:0000313" key="2">
    <source>
        <dbReference type="Proteomes" id="UP001598019"/>
    </source>
</evidence>
<dbReference type="Proteomes" id="UP001598019">
    <property type="component" value="Unassembled WGS sequence"/>
</dbReference>
<sequence>MIDQDFDRTIDPFEWMPGLDAAPDFVRTPAYTDLLHRCDAAYAAILTGEVLNYRLVELKEVVDQYTELFEEVEKCLKLYEGFDRFYFLFDAVFTAYLFVEKKGWDAYFALDDYSKFDMNDERHVINWLRAYEALNKEIAYYLHFNTDCDCHSKTVYRISHIGIHVNKEDLDKIFQFSTLYGEHYAHLLQKYMTISWDEYHALTREDECYYVRDNLIYYILKSQNKDFSPFSRYPEPPLPPLTRS</sequence>
<name>A0ABW6DEK5_9BACT</name>